<dbReference type="EMBL" id="CP061799">
    <property type="protein sequence ID" value="QTA81239.1"/>
    <property type="molecule type" value="Genomic_DNA"/>
</dbReference>
<keyword evidence="2" id="KW-1185">Reference proteome</keyword>
<protein>
    <submittedName>
        <fullName evidence="1">Uncharacterized protein</fullName>
    </submittedName>
</protein>
<evidence type="ECO:0000313" key="1">
    <source>
        <dbReference type="EMBL" id="QTA81239.1"/>
    </source>
</evidence>
<evidence type="ECO:0000313" key="2">
    <source>
        <dbReference type="Proteomes" id="UP000663720"/>
    </source>
</evidence>
<name>A0A975GHE8_9BACT</name>
<reference evidence="1" key="1">
    <citation type="journal article" date="2021" name="Microb. Physiol.">
        <title>Proteogenomic Insights into the Physiology of Marine, Sulfate-Reducing, Filamentous Desulfonema limicola and Desulfonema magnum.</title>
        <authorList>
            <person name="Schnaars V."/>
            <person name="Wohlbrand L."/>
            <person name="Scheve S."/>
            <person name="Hinrichs C."/>
            <person name="Reinhardt R."/>
            <person name="Rabus R."/>
        </authorList>
    </citation>
    <scope>NUCLEOTIDE SEQUENCE</scope>
    <source>
        <strain evidence="1">5ac10</strain>
    </source>
</reference>
<sequence length="41" mass="5013">MFIRLFLNSLVLNRKTAQYNHIVLFFDDLSLEFTHTLLWKN</sequence>
<accession>A0A975GHE8</accession>
<proteinExistence type="predicted"/>
<dbReference type="KEGG" id="dli:dnl_35700"/>
<gene>
    <name evidence="1" type="ORF">dnl_35700</name>
</gene>
<dbReference type="Proteomes" id="UP000663720">
    <property type="component" value="Chromosome"/>
</dbReference>
<dbReference type="AlphaFoldDB" id="A0A975GHE8"/>
<organism evidence="1 2">
    <name type="scientific">Desulfonema limicola</name>
    <dbReference type="NCBI Taxonomy" id="45656"/>
    <lineage>
        <taxon>Bacteria</taxon>
        <taxon>Pseudomonadati</taxon>
        <taxon>Thermodesulfobacteriota</taxon>
        <taxon>Desulfobacteria</taxon>
        <taxon>Desulfobacterales</taxon>
        <taxon>Desulfococcaceae</taxon>
        <taxon>Desulfonema</taxon>
    </lineage>
</organism>